<evidence type="ECO:0000313" key="1">
    <source>
        <dbReference type="EMBL" id="TWU31396.1"/>
    </source>
</evidence>
<comment type="caution">
    <text evidence="1">The sequence shown here is derived from an EMBL/GenBank/DDBJ whole genome shotgun (WGS) entry which is preliminary data.</text>
</comment>
<gene>
    <name evidence="1" type="ORF">Poly41_62650</name>
</gene>
<dbReference type="AlphaFoldDB" id="A0A5C6D839"/>
<dbReference type="Proteomes" id="UP000319143">
    <property type="component" value="Unassembled WGS sequence"/>
</dbReference>
<accession>A0A5C6D839</accession>
<protein>
    <submittedName>
        <fullName evidence="1">Uncharacterized protein</fullName>
    </submittedName>
</protein>
<dbReference type="EMBL" id="SJPV01000017">
    <property type="protein sequence ID" value="TWU31396.1"/>
    <property type="molecule type" value="Genomic_DNA"/>
</dbReference>
<reference evidence="1 2" key="1">
    <citation type="submission" date="2019-02" db="EMBL/GenBank/DDBJ databases">
        <title>Deep-cultivation of Planctomycetes and their phenomic and genomic characterization uncovers novel biology.</title>
        <authorList>
            <person name="Wiegand S."/>
            <person name="Jogler M."/>
            <person name="Boedeker C."/>
            <person name="Pinto D."/>
            <person name="Vollmers J."/>
            <person name="Rivas-Marin E."/>
            <person name="Kohn T."/>
            <person name="Peeters S.H."/>
            <person name="Heuer A."/>
            <person name="Rast P."/>
            <person name="Oberbeckmann S."/>
            <person name="Bunk B."/>
            <person name="Jeske O."/>
            <person name="Meyerdierks A."/>
            <person name="Storesund J.E."/>
            <person name="Kallscheuer N."/>
            <person name="Luecker S."/>
            <person name="Lage O.M."/>
            <person name="Pohl T."/>
            <person name="Merkel B.J."/>
            <person name="Hornburger P."/>
            <person name="Mueller R.-W."/>
            <person name="Bruemmer F."/>
            <person name="Labrenz M."/>
            <person name="Spormann A.M."/>
            <person name="Op Den Camp H."/>
            <person name="Overmann J."/>
            <person name="Amann R."/>
            <person name="Jetten M.S.M."/>
            <person name="Mascher T."/>
            <person name="Medema M.H."/>
            <person name="Devos D.P."/>
            <person name="Kaster A.-K."/>
            <person name="Ovreas L."/>
            <person name="Rohde M."/>
            <person name="Galperin M.Y."/>
            <person name="Jogler C."/>
        </authorList>
    </citation>
    <scope>NUCLEOTIDE SEQUENCE [LARGE SCALE GENOMIC DNA]</scope>
    <source>
        <strain evidence="1 2">Poly41</strain>
    </source>
</reference>
<organism evidence="1 2">
    <name type="scientific">Novipirellula artificiosorum</name>
    <dbReference type="NCBI Taxonomy" id="2528016"/>
    <lineage>
        <taxon>Bacteria</taxon>
        <taxon>Pseudomonadati</taxon>
        <taxon>Planctomycetota</taxon>
        <taxon>Planctomycetia</taxon>
        <taxon>Pirellulales</taxon>
        <taxon>Pirellulaceae</taxon>
        <taxon>Novipirellula</taxon>
    </lineage>
</organism>
<name>A0A5C6D839_9BACT</name>
<evidence type="ECO:0000313" key="2">
    <source>
        <dbReference type="Proteomes" id="UP000319143"/>
    </source>
</evidence>
<proteinExistence type="predicted"/>
<keyword evidence="2" id="KW-1185">Reference proteome</keyword>
<sequence length="50" mass="5482">MAGPMLPSNFVLQGLYVFGGNVWDTRCIVLQASKERQGESLIILVKSTTI</sequence>